<gene>
    <name evidence="1" type="ORF">BDY17DRAFT_150250</name>
</gene>
<dbReference type="OrthoDB" id="1022638at2759"/>
<reference evidence="1" key="1">
    <citation type="journal article" date="2020" name="Stud. Mycol.">
        <title>101 Dothideomycetes genomes: a test case for predicting lifestyles and emergence of pathogens.</title>
        <authorList>
            <person name="Haridas S."/>
            <person name="Albert R."/>
            <person name="Binder M."/>
            <person name="Bloem J."/>
            <person name="Labutti K."/>
            <person name="Salamov A."/>
            <person name="Andreopoulos B."/>
            <person name="Baker S."/>
            <person name="Barry K."/>
            <person name="Bills G."/>
            <person name="Bluhm B."/>
            <person name="Cannon C."/>
            <person name="Castanera R."/>
            <person name="Culley D."/>
            <person name="Daum C."/>
            <person name="Ezra D."/>
            <person name="Gonzalez J."/>
            <person name="Henrissat B."/>
            <person name="Kuo A."/>
            <person name="Liang C."/>
            <person name="Lipzen A."/>
            <person name="Lutzoni F."/>
            <person name="Magnuson J."/>
            <person name="Mondo S."/>
            <person name="Nolan M."/>
            <person name="Ohm R."/>
            <person name="Pangilinan J."/>
            <person name="Park H.-J."/>
            <person name="Ramirez L."/>
            <person name="Alfaro M."/>
            <person name="Sun H."/>
            <person name="Tritt A."/>
            <person name="Yoshinaga Y."/>
            <person name="Zwiers L.-H."/>
            <person name="Turgeon B."/>
            <person name="Goodwin S."/>
            <person name="Spatafora J."/>
            <person name="Crous P."/>
            <person name="Grigoriev I."/>
        </authorList>
    </citation>
    <scope>NUCLEOTIDE SEQUENCE</scope>
    <source>
        <strain evidence="1">CBS 113389</strain>
    </source>
</reference>
<protein>
    <recommendedName>
        <fullName evidence="3">BTB domain-containing protein</fullName>
    </recommendedName>
</protein>
<dbReference type="EMBL" id="MU001635">
    <property type="protein sequence ID" value="KAF2483573.1"/>
    <property type="molecule type" value="Genomic_DNA"/>
</dbReference>
<dbReference type="GeneID" id="54470621"/>
<name>A0A6A6PVR6_9PEZI</name>
<keyword evidence="2" id="KW-1185">Reference proteome</keyword>
<accession>A0A6A6PVR6</accession>
<sequence length="207" mass="24064">MVEPPADRFKANYTEILTVTVQAYPEPAKTYFLHTSQATKTSKFFRDKAGGDVPIYLSLDIPNMFDTYVEWAYYGKLVIHEDFEQQHDSYDDLVRLYNLGIDLKDKAFCNAIMDATIERGSSHGWVTAYDPDRYLREDLIGCMIQLFVRVYAVLAKPGDRPSFEEGFAGYLLHEYQLMVHDMTRFRLPTMADRCDYHDHDEGEPRCN</sequence>
<proteinExistence type="predicted"/>
<evidence type="ECO:0008006" key="3">
    <source>
        <dbReference type="Google" id="ProtNLM"/>
    </source>
</evidence>
<dbReference type="AlphaFoldDB" id="A0A6A6PVR6"/>
<organism evidence="1 2">
    <name type="scientific">Neohortaea acidophila</name>
    <dbReference type="NCBI Taxonomy" id="245834"/>
    <lineage>
        <taxon>Eukaryota</taxon>
        <taxon>Fungi</taxon>
        <taxon>Dikarya</taxon>
        <taxon>Ascomycota</taxon>
        <taxon>Pezizomycotina</taxon>
        <taxon>Dothideomycetes</taxon>
        <taxon>Dothideomycetidae</taxon>
        <taxon>Mycosphaerellales</taxon>
        <taxon>Teratosphaeriaceae</taxon>
        <taxon>Neohortaea</taxon>
    </lineage>
</organism>
<dbReference type="RefSeq" id="XP_033590143.1">
    <property type="nucleotide sequence ID" value="XM_033729619.1"/>
</dbReference>
<evidence type="ECO:0000313" key="2">
    <source>
        <dbReference type="Proteomes" id="UP000799767"/>
    </source>
</evidence>
<dbReference type="Proteomes" id="UP000799767">
    <property type="component" value="Unassembled WGS sequence"/>
</dbReference>
<evidence type="ECO:0000313" key="1">
    <source>
        <dbReference type="EMBL" id="KAF2483573.1"/>
    </source>
</evidence>